<proteinExistence type="predicted"/>
<protein>
    <recommendedName>
        <fullName evidence="3">RHS repeat-associated core domain-containing protein</fullName>
    </recommendedName>
</protein>
<comment type="caution">
    <text evidence="1">The sequence shown here is derived from an EMBL/GenBank/DDBJ whole genome shotgun (WGS) entry which is preliminary data.</text>
</comment>
<gene>
    <name evidence="1" type="ORF">KCG49_08450</name>
</gene>
<dbReference type="InterPro" id="IPR022385">
    <property type="entry name" value="Rhs_assc_core"/>
</dbReference>
<keyword evidence="2" id="KW-1185">Reference proteome</keyword>
<reference evidence="1" key="1">
    <citation type="submission" date="2021-04" db="EMBL/GenBank/DDBJ databases">
        <authorList>
            <person name="Pira H."/>
            <person name="Risdian C."/>
            <person name="Wink J."/>
        </authorList>
    </citation>
    <scope>NUCLEOTIDE SEQUENCE</scope>
    <source>
        <strain evidence="1">WHY3</strain>
    </source>
</reference>
<accession>A0A9X1JNB2</accession>
<evidence type="ECO:0008006" key="3">
    <source>
        <dbReference type="Google" id="ProtNLM"/>
    </source>
</evidence>
<name>A0A9X1JNB2_9FLAO</name>
<organism evidence="1 2">
    <name type="scientific">Winogradskyella luteola</name>
    <dbReference type="NCBI Taxonomy" id="2828330"/>
    <lineage>
        <taxon>Bacteria</taxon>
        <taxon>Pseudomonadati</taxon>
        <taxon>Bacteroidota</taxon>
        <taxon>Flavobacteriia</taxon>
        <taxon>Flavobacteriales</taxon>
        <taxon>Flavobacteriaceae</taxon>
        <taxon>Winogradskyella</taxon>
    </lineage>
</organism>
<evidence type="ECO:0000313" key="2">
    <source>
        <dbReference type="Proteomes" id="UP001138894"/>
    </source>
</evidence>
<dbReference type="EMBL" id="JAGSPD010000005">
    <property type="protein sequence ID" value="MBV7269216.1"/>
    <property type="molecule type" value="Genomic_DNA"/>
</dbReference>
<dbReference type="AlphaFoldDB" id="A0A9X1JNB2"/>
<dbReference type="Proteomes" id="UP001138894">
    <property type="component" value="Unassembled WGS sequence"/>
</dbReference>
<sequence>MRLTYSDSNNDASIEIISEKNYYPFGMTHKGYNNVVSSNSNSVAQKFGFGGKELQDELGLDWYDVSARNYDPALGRWMNLDPLAEQMRRHSPYILDLTTLFTGKTMMGWLLLVMARTHQKRIAEQLLILLNMIRMQQETKLKQVQIL</sequence>
<evidence type="ECO:0000313" key="1">
    <source>
        <dbReference type="EMBL" id="MBV7269216.1"/>
    </source>
</evidence>
<dbReference type="RefSeq" id="WP_218545791.1">
    <property type="nucleotide sequence ID" value="NZ_JAGSPD010000005.1"/>
</dbReference>
<dbReference type="NCBIfam" id="TIGR03696">
    <property type="entry name" value="Rhs_assc_core"/>
    <property type="match status" value="1"/>
</dbReference>